<evidence type="ECO:0000313" key="6">
    <source>
        <dbReference type="Proteomes" id="UP000544872"/>
    </source>
</evidence>
<evidence type="ECO:0000256" key="2">
    <source>
        <dbReference type="ARBA" id="ARBA00005979"/>
    </source>
</evidence>
<sequence>MTENTLFAPFTLGALSLPNRIVMAPLTRNRAGAGLVPGGFAAEYYAQRASAGLIITEATQVSVQAQGYQDTPGLYTAEQIAGWRQVTDAVHAQGGRIFVQLWHVGRVSHTDLLGGAAPVAPSAIRAETKVFVNNSFVDVSEPRALEGDEIPAIIDSFRQAAANAMMAGFDGVEVHGANGYLLDQFLRETANVRTDAYGGSLENRARLLLEVTDAVSRQIGAGRTGVRLSPVSPASGIKITGHEQPQFDYVVEQLNQLGIAYIHVVEGATGGPRDVAPFDFEKLRRRFSNAYIANNGYGLDLAASRLAEGKADLFAFGRPFIANPDLVERLRTGAPLASIDPATIYGGGAKGYTDYPALTSANTP</sequence>
<dbReference type="Pfam" id="PF00724">
    <property type="entry name" value="Oxidored_FMN"/>
    <property type="match status" value="1"/>
</dbReference>
<dbReference type="NCBIfam" id="NF007899">
    <property type="entry name" value="PRK10605.1"/>
    <property type="match status" value="1"/>
</dbReference>
<comment type="cofactor">
    <cofactor evidence="1">
        <name>FMN</name>
        <dbReference type="ChEBI" id="CHEBI:58210"/>
    </cofactor>
</comment>
<dbReference type="PANTHER" id="PTHR22893:SF91">
    <property type="entry name" value="NADPH DEHYDROGENASE 2-RELATED"/>
    <property type="match status" value="1"/>
</dbReference>
<keyword evidence="3 5" id="KW-0560">Oxidoreductase</keyword>
<organism evidence="5 6">
    <name type="scientific">Novispirillum itersonii</name>
    <name type="common">Aquaspirillum itersonii</name>
    <dbReference type="NCBI Taxonomy" id="189"/>
    <lineage>
        <taxon>Bacteria</taxon>
        <taxon>Pseudomonadati</taxon>
        <taxon>Pseudomonadota</taxon>
        <taxon>Alphaproteobacteria</taxon>
        <taxon>Rhodospirillales</taxon>
        <taxon>Novispirillaceae</taxon>
        <taxon>Novispirillum</taxon>
    </lineage>
</organism>
<dbReference type="Proteomes" id="UP000544872">
    <property type="component" value="Unassembled WGS sequence"/>
</dbReference>
<dbReference type="SUPFAM" id="SSF51395">
    <property type="entry name" value="FMN-linked oxidoreductases"/>
    <property type="match status" value="1"/>
</dbReference>
<dbReference type="EMBL" id="JACIIX010000007">
    <property type="protein sequence ID" value="MBB6210648.1"/>
    <property type="molecule type" value="Genomic_DNA"/>
</dbReference>
<comment type="caution">
    <text evidence="5">The sequence shown here is derived from an EMBL/GenBank/DDBJ whole genome shotgun (WGS) entry which is preliminary data.</text>
</comment>
<dbReference type="Gene3D" id="3.20.20.70">
    <property type="entry name" value="Aldolase class I"/>
    <property type="match status" value="1"/>
</dbReference>
<dbReference type="RefSeq" id="WP_184263479.1">
    <property type="nucleotide sequence ID" value="NZ_JACIIX010000007.1"/>
</dbReference>
<evidence type="ECO:0000256" key="1">
    <source>
        <dbReference type="ARBA" id="ARBA00001917"/>
    </source>
</evidence>
<feature type="domain" description="NADH:flavin oxidoreductase/NADH oxidase N-terminal" evidence="4">
    <location>
        <begin position="6"/>
        <end position="335"/>
    </location>
</feature>
<evidence type="ECO:0000313" key="5">
    <source>
        <dbReference type="EMBL" id="MBB6210648.1"/>
    </source>
</evidence>
<dbReference type="InterPro" id="IPR001155">
    <property type="entry name" value="OxRdtase_FMN_N"/>
</dbReference>
<dbReference type="GO" id="GO:0016628">
    <property type="term" value="F:oxidoreductase activity, acting on the CH-CH group of donors, NAD or NADP as acceptor"/>
    <property type="evidence" value="ECO:0007669"/>
    <property type="project" value="UniProtKB-ARBA"/>
</dbReference>
<keyword evidence="6" id="KW-1185">Reference proteome</keyword>
<dbReference type="GO" id="GO:0005829">
    <property type="term" value="C:cytosol"/>
    <property type="evidence" value="ECO:0007669"/>
    <property type="project" value="TreeGrafter"/>
</dbReference>
<evidence type="ECO:0000259" key="4">
    <source>
        <dbReference type="Pfam" id="PF00724"/>
    </source>
</evidence>
<reference evidence="5 6" key="1">
    <citation type="submission" date="2020-08" db="EMBL/GenBank/DDBJ databases">
        <title>Genomic Encyclopedia of Type Strains, Phase IV (KMG-IV): sequencing the most valuable type-strain genomes for metagenomic binning, comparative biology and taxonomic classification.</title>
        <authorList>
            <person name="Goeker M."/>
        </authorList>
    </citation>
    <scope>NUCLEOTIDE SEQUENCE [LARGE SCALE GENOMIC DNA]</scope>
    <source>
        <strain evidence="5 6">DSM 11590</strain>
    </source>
</reference>
<dbReference type="GO" id="GO:0010181">
    <property type="term" value="F:FMN binding"/>
    <property type="evidence" value="ECO:0007669"/>
    <property type="project" value="InterPro"/>
</dbReference>
<comment type="similarity">
    <text evidence="2">Belongs to the NADH:flavin oxidoreductase/NADH oxidase family.</text>
</comment>
<accession>A0A7X0DM41</accession>
<protein>
    <submittedName>
        <fullName evidence="5">N-ethylmaleimide reductase</fullName>
        <ecNumber evidence="5">1.-.-.-</ecNumber>
    </submittedName>
</protein>
<proteinExistence type="inferred from homology"/>
<dbReference type="PANTHER" id="PTHR22893">
    <property type="entry name" value="NADH OXIDOREDUCTASE-RELATED"/>
    <property type="match status" value="1"/>
</dbReference>
<dbReference type="FunFam" id="3.20.20.70:FF:000059">
    <property type="entry name" value="N-ethylmaleimide reductase, FMN-linked"/>
    <property type="match status" value="1"/>
</dbReference>
<dbReference type="AlphaFoldDB" id="A0A7X0DM41"/>
<dbReference type="CDD" id="cd02933">
    <property type="entry name" value="OYE_like_FMN"/>
    <property type="match status" value="1"/>
</dbReference>
<name>A0A7X0DM41_NOVIT</name>
<dbReference type="EC" id="1.-.-.-" evidence="5"/>
<dbReference type="InterPro" id="IPR013785">
    <property type="entry name" value="Aldolase_TIM"/>
</dbReference>
<dbReference type="InterPro" id="IPR045247">
    <property type="entry name" value="Oye-like"/>
</dbReference>
<evidence type="ECO:0000256" key="3">
    <source>
        <dbReference type="ARBA" id="ARBA00023002"/>
    </source>
</evidence>
<gene>
    <name evidence="5" type="ORF">FHS48_002073</name>
</gene>